<evidence type="ECO:0000259" key="12">
    <source>
        <dbReference type="Pfam" id="PF02767"/>
    </source>
</evidence>
<dbReference type="GO" id="GO:0008408">
    <property type="term" value="F:3'-5' exonuclease activity"/>
    <property type="evidence" value="ECO:0007669"/>
    <property type="project" value="InterPro"/>
</dbReference>
<feature type="domain" description="DNA polymerase III beta sliding clamp C-terminal" evidence="13">
    <location>
        <begin position="255"/>
        <end position="372"/>
    </location>
</feature>
<comment type="caution">
    <text evidence="14">The sequence shown here is derived from an EMBL/GenBank/DDBJ whole genome shotgun (WGS) entry which is preliminary data.</text>
</comment>
<dbReference type="GO" id="GO:0006271">
    <property type="term" value="P:DNA strand elongation involved in DNA replication"/>
    <property type="evidence" value="ECO:0007669"/>
    <property type="project" value="TreeGrafter"/>
</dbReference>
<dbReference type="GO" id="GO:0003677">
    <property type="term" value="F:DNA binding"/>
    <property type="evidence" value="ECO:0007669"/>
    <property type="project" value="UniProtKB-UniRule"/>
</dbReference>
<dbReference type="InterPro" id="IPR022637">
    <property type="entry name" value="DNA_polIII_beta_cen"/>
</dbReference>
<keyword evidence="8 10" id="KW-0239">DNA-directed DNA polymerase</keyword>
<evidence type="ECO:0000256" key="1">
    <source>
        <dbReference type="ARBA" id="ARBA00004496"/>
    </source>
</evidence>
<dbReference type="InterPro" id="IPR022635">
    <property type="entry name" value="DNA_polIII_beta_C"/>
</dbReference>
<evidence type="ECO:0000256" key="5">
    <source>
        <dbReference type="ARBA" id="ARBA00022679"/>
    </source>
</evidence>
<dbReference type="InterPro" id="IPR001001">
    <property type="entry name" value="DNA_polIII_beta"/>
</dbReference>
<keyword evidence="6 10" id="KW-0548">Nucleotidyltransferase</keyword>
<feature type="domain" description="DNA polymerase III beta sliding clamp N-terminal" evidence="11">
    <location>
        <begin position="6"/>
        <end position="116"/>
    </location>
</feature>
<dbReference type="Gene3D" id="3.10.150.10">
    <property type="entry name" value="DNA Polymerase III, subunit A, domain 2"/>
    <property type="match status" value="1"/>
</dbReference>
<dbReference type="NCBIfam" id="TIGR00663">
    <property type="entry name" value="dnan"/>
    <property type="match status" value="1"/>
</dbReference>
<dbReference type="Proteomes" id="UP000005451">
    <property type="component" value="Unassembled WGS sequence"/>
</dbReference>
<dbReference type="PANTHER" id="PTHR30478:SF0">
    <property type="entry name" value="BETA SLIDING CLAMP"/>
    <property type="match status" value="1"/>
</dbReference>
<keyword evidence="9" id="KW-0238">DNA-binding</keyword>
<evidence type="ECO:0000256" key="6">
    <source>
        <dbReference type="ARBA" id="ARBA00022695"/>
    </source>
</evidence>
<evidence type="ECO:0000259" key="13">
    <source>
        <dbReference type="Pfam" id="PF02768"/>
    </source>
</evidence>
<evidence type="ECO:0000256" key="3">
    <source>
        <dbReference type="ARBA" id="ARBA00021035"/>
    </source>
</evidence>
<evidence type="ECO:0000256" key="7">
    <source>
        <dbReference type="ARBA" id="ARBA00022705"/>
    </source>
</evidence>
<keyword evidence="4 10" id="KW-0963">Cytoplasm</keyword>
<dbReference type="InterPro" id="IPR046938">
    <property type="entry name" value="DNA_clamp_sf"/>
</dbReference>
<dbReference type="CDD" id="cd00140">
    <property type="entry name" value="beta_clamp"/>
    <property type="match status" value="1"/>
</dbReference>
<dbReference type="eggNOG" id="COG0592">
    <property type="taxonomic scope" value="Bacteria"/>
</dbReference>
<dbReference type="GO" id="GO:0003887">
    <property type="term" value="F:DNA-directed DNA polymerase activity"/>
    <property type="evidence" value="ECO:0007669"/>
    <property type="project" value="UniProtKB-UniRule"/>
</dbReference>
<dbReference type="GO" id="GO:0005737">
    <property type="term" value="C:cytoplasm"/>
    <property type="evidence" value="ECO:0007669"/>
    <property type="project" value="UniProtKB-SubCell"/>
</dbReference>
<keyword evidence="7 10" id="KW-0235">DNA replication</keyword>
<keyword evidence="5 10" id="KW-0808">Transferase</keyword>
<dbReference type="PANTHER" id="PTHR30478">
    <property type="entry name" value="DNA POLYMERASE III SUBUNIT BETA"/>
    <property type="match status" value="1"/>
</dbReference>
<evidence type="ECO:0000256" key="8">
    <source>
        <dbReference type="ARBA" id="ARBA00022932"/>
    </source>
</evidence>
<feature type="domain" description="DNA polymerase III beta sliding clamp central" evidence="12">
    <location>
        <begin position="131"/>
        <end position="244"/>
    </location>
</feature>
<comment type="function">
    <text evidence="10">Confers DNA tethering and processivity to DNA polymerases and other proteins. Acts as a clamp, forming a ring around DNA (a reaction catalyzed by the clamp-loading complex) which diffuses in an ATP-independent manner freely and bidirectionally along dsDNA. Initially characterized for its ability to contact the catalytic subunit of DNA polymerase III (Pol III), a complex, multichain enzyme responsible for most of the replicative synthesis in bacteria; Pol III exhibits 3'-5' exonuclease proofreading activity. The beta chain is required for initiation of replication as well as for processivity of DNA replication.</text>
</comment>
<dbReference type="GO" id="GO:0009360">
    <property type="term" value="C:DNA polymerase III complex"/>
    <property type="evidence" value="ECO:0007669"/>
    <property type="project" value="InterPro"/>
</dbReference>
<dbReference type="STRING" id="561177.ANHYDRO_01957"/>
<dbReference type="SUPFAM" id="SSF55979">
    <property type="entry name" value="DNA clamp"/>
    <property type="match status" value="3"/>
</dbReference>
<reference evidence="14 15" key="2">
    <citation type="submission" date="2008-10" db="EMBL/GenBank/DDBJ databases">
        <title>Draft genome sequence of Anaerococcus hydrogenalis (DSM 7454).</title>
        <authorList>
            <person name="Sudarsanam P."/>
            <person name="Ley R."/>
            <person name="Guruge J."/>
            <person name="Turnbaugh P.J."/>
            <person name="Mahowald M."/>
            <person name="Liep D."/>
            <person name="Gordon J."/>
        </authorList>
    </citation>
    <scope>NUCLEOTIDE SEQUENCE [LARGE SCALE GENOMIC DNA]</scope>
    <source>
        <strain evidence="14 15">DSM 7454</strain>
    </source>
</reference>
<evidence type="ECO:0000313" key="15">
    <source>
        <dbReference type="Proteomes" id="UP000005451"/>
    </source>
</evidence>
<dbReference type="Pfam" id="PF02767">
    <property type="entry name" value="DNA_pol3_beta_2"/>
    <property type="match status" value="1"/>
</dbReference>
<sequence length="375" mass="42760">MLGANMKIEIQQKDLSNKISIALKAVSRKTNIQIHELIYFEAKNDSLTLTSSDGEISILTKVACNVIEEGEMAINANIISNIVRKLPDELIKIEVVDSKIKIKCNGSKFNILAFDYYEKKDLKVPNVDYLEIQNDKLKRSISQTEFATSLDETKLALTGILFELMDGYLNFVALDGYRVALKKLKLSYPSSMDKSRLIIPRKSISEWTRIIDDEKITKIYKDDKDIIFESGDTTMYCKVIDKNYIDYTNIISDISTTSLVVDRQELINSLERAQLLNNTQRANLIKINIEDDKCLIESNSEIGDLKEIIQIQKEGEDVKIAFNARYLIEGVKACDTKSIKMNLKSSLNPCLIYPNESKYEDEEFTYLALPVRLAE</sequence>
<protein>
    <recommendedName>
        <fullName evidence="3 10">Beta sliding clamp</fullName>
    </recommendedName>
</protein>
<dbReference type="AlphaFoldDB" id="B6WBH4"/>
<comment type="subunit">
    <text evidence="10">Forms a ring-shaped head-to-tail homodimer around DNA.</text>
</comment>
<evidence type="ECO:0000259" key="11">
    <source>
        <dbReference type="Pfam" id="PF00712"/>
    </source>
</evidence>
<comment type="subcellular location">
    <subcellularLocation>
        <location evidence="1 10">Cytoplasm</location>
    </subcellularLocation>
</comment>
<proteinExistence type="inferred from homology"/>
<dbReference type="SMART" id="SM00480">
    <property type="entry name" value="POL3Bc"/>
    <property type="match status" value="1"/>
</dbReference>
<dbReference type="PIRSF" id="PIRSF000804">
    <property type="entry name" value="DNA_pol_III_b"/>
    <property type="match status" value="1"/>
</dbReference>
<evidence type="ECO:0000256" key="4">
    <source>
        <dbReference type="ARBA" id="ARBA00022490"/>
    </source>
</evidence>
<evidence type="ECO:0000256" key="2">
    <source>
        <dbReference type="ARBA" id="ARBA00010752"/>
    </source>
</evidence>
<dbReference type="Pfam" id="PF00712">
    <property type="entry name" value="DNA_pol3_beta"/>
    <property type="match status" value="1"/>
</dbReference>
<accession>B6WBH4</accession>
<evidence type="ECO:0000256" key="10">
    <source>
        <dbReference type="PIRNR" id="PIRNR000804"/>
    </source>
</evidence>
<dbReference type="InterPro" id="IPR022634">
    <property type="entry name" value="DNA_polIII_beta_N"/>
</dbReference>
<dbReference type="Pfam" id="PF02768">
    <property type="entry name" value="DNA_pol3_beta_3"/>
    <property type="match status" value="1"/>
</dbReference>
<gene>
    <name evidence="14" type="primary">dnaN</name>
    <name evidence="14" type="ORF">ANHYDRO_01957</name>
</gene>
<name>B6WBH4_9FIRM</name>
<organism evidence="14 15">
    <name type="scientific">Anaerococcus hydrogenalis DSM 7454</name>
    <dbReference type="NCBI Taxonomy" id="561177"/>
    <lineage>
        <taxon>Bacteria</taxon>
        <taxon>Bacillati</taxon>
        <taxon>Bacillota</taxon>
        <taxon>Tissierellia</taxon>
        <taxon>Tissierellales</taxon>
        <taxon>Peptoniphilaceae</taxon>
        <taxon>Anaerococcus</taxon>
    </lineage>
</organism>
<dbReference type="EMBL" id="ABXA01000047">
    <property type="protein sequence ID" value="EEB35186.1"/>
    <property type="molecule type" value="Genomic_DNA"/>
</dbReference>
<dbReference type="Gene3D" id="3.70.10.10">
    <property type="match status" value="1"/>
</dbReference>
<evidence type="ECO:0000256" key="9">
    <source>
        <dbReference type="ARBA" id="ARBA00023125"/>
    </source>
</evidence>
<reference evidence="14 15" key="1">
    <citation type="submission" date="2008-09" db="EMBL/GenBank/DDBJ databases">
        <authorList>
            <person name="Fulton L."/>
            <person name="Clifton S."/>
            <person name="Fulton B."/>
            <person name="Xu J."/>
            <person name="Minx P."/>
            <person name="Pepin K.H."/>
            <person name="Johnson M."/>
            <person name="Thiruvilangam P."/>
            <person name="Bhonagiri V."/>
            <person name="Nash W.E."/>
            <person name="Mardis E.R."/>
            <person name="Wilson R.K."/>
        </authorList>
    </citation>
    <scope>NUCLEOTIDE SEQUENCE [LARGE SCALE GENOMIC DNA]</scope>
    <source>
        <strain evidence="14 15">DSM 7454</strain>
    </source>
</reference>
<comment type="similarity">
    <text evidence="2 10">Belongs to the beta sliding clamp family.</text>
</comment>
<evidence type="ECO:0000313" key="14">
    <source>
        <dbReference type="EMBL" id="EEB35186.1"/>
    </source>
</evidence>